<dbReference type="STRING" id="926566.Terro_2243"/>
<dbReference type="PROSITE" id="PS00380">
    <property type="entry name" value="RHODANESE_1"/>
    <property type="match status" value="1"/>
</dbReference>
<dbReference type="InterPro" id="IPR001279">
    <property type="entry name" value="Metallo-B-lactamas"/>
</dbReference>
<keyword evidence="1" id="KW-0479">Metal-binding</keyword>
<dbReference type="Gene3D" id="3.60.15.10">
    <property type="entry name" value="Ribonuclease Z/Hydroxyacylglutathione hydrolase-like"/>
    <property type="match status" value="1"/>
</dbReference>
<feature type="domain" description="Rhodanese" evidence="2">
    <location>
        <begin position="371"/>
        <end position="459"/>
    </location>
</feature>
<dbReference type="Proteomes" id="UP000006056">
    <property type="component" value="Chromosome"/>
</dbReference>
<dbReference type="eggNOG" id="COG0607">
    <property type="taxonomic scope" value="Bacteria"/>
</dbReference>
<evidence type="ECO:0000313" key="5">
    <source>
        <dbReference type="Proteomes" id="UP000006056"/>
    </source>
</evidence>
<dbReference type="SUPFAM" id="SSF56281">
    <property type="entry name" value="Metallo-hydrolase/oxidoreductase"/>
    <property type="match status" value="1"/>
</dbReference>
<name>I3ZGY9_TERRK</name>
<dbReference type="PANTHER" id="PTHR43084:SF1">
    <property type="entry name" value="PERSULFIDE DIOXYGENASE ETHE1, MITOCHONDRIAL"/>
    <property type="match status" value="1"/>
</dbReference>
<organism evidence="3 5">
    <name type="scientific">Terriglobus roseus (strain DSM 18391 / NRRL B-41598 / KBS 63)</name>
    <dbReference type="NCBI Taxonomy" id="926566"/>
    <lineage>
        <taxon>Bacteria</taxon>
        <taxon>Pseudomonadati</taxon>
        <taxon>Acidobacteriota</taxon>
        <taxon>Terriglobia</taxon>
        <taxon>Terriglobales</taxon>
        <taxon>Acidobacteriaceae</taxon>
        <taxon>Terriglobus</taxon>
    </lineage>
</organism>
<dbReference type="GO" id="GO:0016787">
    <property type="term" value="F:hydrolase activity"/>
    <property type="evidence" value="ECO:0007669"/>
    <property type="project" value="UniProtKB-KW"/>
</dbReference>
<reference evidence="3 5" key="1">
    <citation type="submission" date="2012-06" db="EMBL/GenBank/DDBJ databases">
        <title>Complete genome of Terriglobus roseus DSM 18391.</title>
        <authorList>
            <consortium name="US DOE Joint Genome Institute (JGI-PGF)"/>
            <person name="Lucas S."/>
            <person name="Copeland A."/>
            <person name="Lapidus A."/>
            <person name="Glavina del Rio T."/>
            <person name="Dalin E."/>
            <person name="Tice H."/>
            <person name="Bruce D."/>
            <person name="Goodwin L."/>
            <person name="Pitluck S."/>
            <person name="Peters L."/>
            <person name="Mikhailova N."/>
            <person name="Munk A.C.C."/>
            <person name="Kyrpides N."/>
            <person name="Mavromatis K."/>
            <person name="Ivanova N."/>
            <person name="Brettin T."/>
            <person name="Detter J.C."/>
            <person name="Han C."/>
            <person name="Larimer F."/>
            <person name="Land M."/>
            <person name="Hauser L."/>
            <person name="Markowitz V."/>
            <person name="Cheng J.-F."/>
            <person name="Hugenholtz P."/>
            <person name="Woyke T."/>
            <person name="Wu D."/>
            <person name="Brambilla E."/>
            <person name="Klenk H.-P."/>
            <person name="Eisen J.A."/>
        </authorList>
    </citation>
    <scope>NUCLEOTIDE SEQUENCE [LARGE SCALE GENOMIC DNA]</scope>
    <source>
        <strain evidence="3">DSM 18391</strain>
        <strain evidence="5">DSM 18391 / NRRL B-41598 / KBS 63</strain>
    </source>
</reference>
<protein>
    <submittedName>
        <fullName evidence="3">Zn-dependent hydrolase, glyoxylase</fullName>
    </submittedName>
</protein>
<dbReference type="EMBL" id="CP003379">
    <property type="protein sequence ID" value="AFL88847.1"/>
    <property type="molecule type" value="Genomic_DNA"/>
</dbReference>
<proteinExistence type="predicted"/>
<dbReference type="InterPro" id="IPR001763">
    <property type="entry name" value="Rhodanese-like_dom"/>
</dbReference>
<sequence>MKIKRFEVAGLAQYSYMISSEGKAAVIDAMRDTEVYVTYAALHDLKIVQVLETHIHADFAAGSLALANTTGAELSLSSYDHGERYQYAMPHRALVDGESVHIGKVRLQALHTPGHTPEHLSFLAYDEEKNANEPVALFSGDFLFVGSLGRPDLLGEEAKVALANELYVSLQQRIASLPDGVQLFPGHGAGSLCGSGMSDRPESTLGYERKTNHLFQLSRPEFVETILSTVPPMPTYYPRMKQLNADGARDVSHLPGDHALNADTVHALSLLDDVTILDIRSPEAFGSAHLPGAINIGSGQNLSMWAGWLIDPHHRIVLVNDAGDDEASRRALVRVGLDNIEGYLAKGFAAWAAAGMDLSHTPMLSVQEVASTSSLQVLDVRSDAEWASGHIPGAQHVILGDLPQHISTLPDGPIVTVCGSGYRASVAASILQRSSHDGSVSVLEGGMAAWNSQLLAVQQT</sequence>
<dbReference type="KEGG" id="trs:Terro_2607"/>
<dbReference type="Pfam" id="PF00753">
    <property type="entry name" value="Lactamase_B"/>
    <property type="match status" value="1"/>
</dbReference>
<keyword evidence="3" id="KW-0378">Hydrolase</keyword>
<feature type="domain" description="Rhodanese" evidence="2">
    <location>
        <begin position="270"/>
        <end position="360"/>
    </location>
</feature>
<dbReference type="EMBL" id="CP003379">
    <property type="protein sequence ID" value="AFL88507.1"/>
    <property type="molecule type" value="Genomic_DNA"/>
</dbReference>
<keyword evidence="5" id="KW-1185">Reference proteome</keyword>
<dbReference type="SMART" id="SM00849">
    <property type="entry name" value="Lactamase_B"/>
    <property type="match status" value="1"/>
</dbReference>
<dbReference type="CDD" id="cd07724">
    <property type="entry name" value="POD-like_MBL-fold"/>
    <property type="match status" value="1"/>
</dbReference>
<dbReference type="FunFam" id="3.60.15.10:FF:000030">
    <property type="entry name" value="Metallo-beta-lactamase family protein"/>
    <property type="match status" value="1"/>
</dbReference>
<dbReference type="GO" id="GO:0006749">
    <property type="term" value="P:glutathione metabolic process"/>
    <property type="evidence" value="ECO:0007669"/>
    <property type="project" value="InterPro"/>
</dbReference>
<dbReference type="SUPFAM" id="SSF52821">
    <property type="entry name" value="Rhodanese/Cell cycle control phosphatase"/>
    <property type="match status" value="2"/>
</dbReference>
<dbReference type="PANTHER" id="PTHR43084">
    <property type="entry name" value="PERSULFIDE DIOXYGENASE ETHE1"/>
    <property type="match status" value="1"/>
</dbReference>
<dbReference type="InterPro" id="IPR044528">
    <property type="entry name" value="POD-like_MBL-fold"/>
</dbReference>
<dbReference type="GO" id="GO:0050313">
    <property type="term" value="F:sulfur dioxygenase activity"/>
    <property type="evidence" value="ECO:0007669"/>
    <property type="project" value="InterPro"/>
</dbReference>
<dbReference type="eggNOG" id="COG0491">
    <property type="taxonomic scope" value="Bacteria"/>
</dbReference>
<dbReference type="InterPro" id="IPR036866">
    <property type="entry name" value="RibonucZ/Hydroxyglut_hydro"/>
</dbReference>
<dbReference type="RefSeq" id="WP_014786076.1">
    <property type="nucleotide sequence ID" value="NC_018014.1"/>
</dbReference>
<dbReference type="HOGENOM" id="CLU_030571_7_1_0"/>
<dbReference type="KEGG" id="trs:Terro_2243"/>
<dbReference type="Gene3D" id="3.40.250.10">
    <property type="entry name" value="Rhodanese-like domain"/>
    <property type="match status" value="2"/>
</dbReference>
<dbReference type="CDD" id="cd00158">
    <property type="entry name" value="RHOD"/>
    <property type="match status" value="1"/>
</dbReference>
<evidence type="ECO:0000256" key="1">
    <source>
        <dbReference type="ARBA" id="ARBA00022723"/>
    </source>
</evidence>
<evidence type="ECO:0000313" key="4">
    <source>
        <dbReference type="EMBL" id="AFL88847.1"/>
    </source>
</evidence>
<dbReference type="PROSITE" id="PS50206">
    <property type="entry name" value="RHODANESE_3"/>
    <property type="match status" value="2"/>
</dbReference>
<dbReference type="AlphaFoldDB" id="I3ZGY9"/>
<dbReference type="eggNOG" id="COG2897">
    <property type="taxonomic scope" value="Bacteria"/>
</dbReference>
<evidence type="ECO:0000313" key="3">
    <source>
        <dbReference type="EMBL" id="AFL88507.1"/>
    </source>
</evidence>
<dbReference type="Pfam" id="PF00581">
    <property type="entry name" value="Rhodanese"/>
    <property type="match status" value="2"/>
</dbReference>
<gene>
    <name evidence="3" type="ordered locus">Terro_2243</name>
    <name evidence="4" type="ordered locus">Terro_2607</name>
</gene>
<evidence type="ECO:0000259" key="2">
    <source>
        <dbReference type="PROSITE" id="PS50206"/>
    </source>
</evidence>
<dbReference type="GO" id="GO:0070813">
    <property type="term" value="P:hydrogen sulfide metabolic process"/>
    <property type="evidence" value="ECO:0007669"/>
    <property type="project" value="TreeGrafter"/>
</dbReference>
<dbReference type="OrthoDB" id="9784009at2"/>
<dbReference type="InterPro" id="IPR036873">
    <property type="entry name" value="Rhodanese-like_dom_sf"/>
</dbReference>
<dbReference type="InterPro" id="IPR051682">
    <property type="entry name" value="Mito_Persulfide_Diox"/>
</dbReference>
<accession>I3ZGY9</accession>
<dbReference type="GO" id="GO:0046872">
    <property type="term" value="F:metal ion binding"/>
    <property type="evidence" value="ECO:0007669"/>
    <property type="project" value="UniProtKB-KW"/>
</dbReference>
<dbReference type="SMART" id="SM00450">
    <property type="entry name" value="RHOD"/>
    <property type="match status" value="2"/>
</dbReference>
<dbReference type="InterPro" id="IPR001307">
    <property type="entry name" value="Thiosulphate_STrfase_CS"/>
</dbReference>
<dbReference type="GO" id="GO:0004792">
    <property type="term" value="F:thiosulfate-cyanide sulfurtransferase activity"/>
    <property type="evidence" value="ECO:0007669"/>
    <property type="project" value="InterPro"/>
</dbReference>